<gene>
    <name evidence="2" type="ORF">J4Q44_G00209570</name>
</gene>
<dbReference type="AlphaFoldDB" id="A0AAN8QQ27"/>
<dbReference type="Proteomes" id="UP001356427">
    <property type="component" value="Unassembled WGS sequence"/>
</dbReference>
<comment type="caution">
    <text evidence="2">The sequence shown here is derived from an EMBL/GenBank/DDBJ whole genome shotgun (WGS) entry which is preliminary data.</text>
</comment>
<evidence type="ECO:0000313" key="3">
    <source>
        <dbReference type="Proteomes" id="UP001356427"/>
    </source>
</evidence>
<proteinExistence type="predicted"/>
<accession>A0AAN8QQ27</accession>
<reference evidence="2 3" key="1">
    <citation type="submission" date="2021-04" db="EMBL/GenBank/DDBJ databases">
        <authorList>
            <person name="De Guttry C."/>
            <person name="Zahm M."/>
            <person name="Klopp C."/>
            <person name="Cabau C."/>
            <person name="Louis A."/>
            <person name="Berthelot C."/>
            <person name="Parey E."/>
            <person name="Roest Crollius H."/>
            <person name="Montfort J."/>
            <person name="Robinson-Rechavi M."/>
            <person name="Bucao C."/>
            <person name="Bouchez O."/>
            <person name="Gislard M."/>
            <person name="Lluch J."/>
            <person name="Milhes M."/>
            <person name="Lampietro C."/>
            <person name="Lopez Roques C."/>
            <person name="Donnadieu C."/>
            <person name="Braasch I."/>
            <person name="Desvignes T."/>
            <person name="Postlethwait J."/>
            <person name="Bobe J."/>
            <person name="Wedekind C."/>
            <person name="Guiguen Y."/>
        </authorList>
    </citation>
    <scope>NUCLEOTIDE SEQUENCE [LARGE SCALE GENOMIC DNA]</scope>
    <source>
        <strain evidence="2">Cs_M1</strain>
        <tissue evidence="2">Blood</tissue>
    </source>
</reference>
<name>A0AAN8QQ27_9TELE</name>
<feature type="region of interest" description="Disordered" evidence="1">
    <location>
        <begin position="72"/>
        <end position="96"/>
    </location>
</feature>
<protein>
    <submittedName>
        <fullName evidence="2">Uncharacterized protein</fullName>
    </submittedName>
</protein>
<organism evidence="2 3">
    <name type="scientific">Coregonus suidteri</name>
    <dbReference type="NCBI Taxonomy" id="861788"/>
    <lineage>
        <taxon>Eukaryota</taxon>
        <taxon>Metazoa</taxon>
        <taxon>Chordata</taxon>
        <taxon>Craniata</taxon>
        <taxon>Vertebrata</taxon>
        <taxon>Euteleostomi</taxon>
        <taxon>Actinopterygii</taxon>
        <taxon>Neopterygii</taxon>
        <taxon>Teleostei</taxon>
        <taxon>Protacanthopterygii</taxon>
        <taxon>Salmoniformes</taxon>
        <taxon>Salmonidae</taxon>
        <taxon>Coregoninae</taxon>
        <taxon>Coregonus</taxon>
    </lineage>
</organism>
<evidence type="ECO:0000256" key="1">
    <source>
        <dbReference type="SAM" id="MobiDB-lite"/>
    </source>
</evidence>
<keyword evidence="3" id="KW-1185">Reference proteome</keyword>
<dbReference type="EMBL" id="JAGTTL010000019">
    <property type="protein sequence ID" value="KAK6307686.1"/>
    <property type="molecule type" value="Genomic_DNA"/>
</dbReference>
<sequence length="246" mass="27640">MLEEYEKNDVYSQPRPGSARLAGRMGWHHMAGRCVPCWLAGTAPRHHSHGTKGSGYHGDRWLVAVTMAIDESQFPEHPKTPEPSMEEPRADGKRWGSPGLAVQLHPSYPIQALDGHPFGSGQVEYQTKPILLQVGVNHSETLSFLLITAPENPLILGYPWLLLYNPLFSWSMGHLLDWGKNCQTNCLRPPPRASPQSPASLEDQDFSTLPPEYFDLQEVLWRGAVMLGVTLLQPEPCSHRENQLWH</sequence>
<evidence type="ECO:0000313" key="2">
    <source>
        <dbReference type="EMBL" id="KAK6307686.1"/>
    </source>
</evidence>
<feature type="compositionally biased region" description="Basic and acidic residues" evidence="1">
    <location>
        <begin position="74"/>
        <end position="94"/>
    </location>
</feature>